<feature type="coiled-coil region" evidence="2">
    <location>
        <begin position="472"/>
        <end position="506"/>
    </location>
</feature>
<accession>A0A2N9HAY7</accession>
<keyword evidence="3" id="KW-0812">Transmembrane</keyword>
<dbReference type="GO" id="GO:0043531">
    <property type="term" value="F:ADP binding"/>
    <property type="evidence" value="ECO:0007669"/>
    <property type="project" value="InterPro"/>
</dbReference>
<dbReference type="SUPFAM" id="SSF52540">
    <property type="entry name" value="P-loop containing nucleoside triphosphate hydrolases"/>
    <property type="match status" value="1"/>
</dbReference>
<evidence type="ECO:0000313" key="5">
    <source>
        <dbReference type="EMBL" id="SPD08779.1"/>
    </source>
</evidence>
<dbReference type="InterPro" id="IPR027417">
    <property type="entry name" value="P-loop_NTPase"/>
</dbReference>
<dbReference type="AlphaFoldDB" id="A0A2N9HAY7"/>
<keyword evidence="1" id="KW-0611">Plant defense</keyword>
<reference evidence="5" key="1">
    <citation type="submission" date="2018-02" db="EMBL/GenBank/DDBJ databases">
        <authorList>
            <person name="Cohen D.B."/>
            <person name="Kent A.D."/>
        </authorList>
    </citation>
    <scope>NUCLEOTIDE SEQUENCE</scope>
</reference>
<evidence type="ECO:0000259" key="4">
    <source>
        <dbReference type="Pfam" id="PF00931"/>
    </source>
</evidence>
<dbReference type="InterPro" id="IPR042197">
    <property type="entry name" value="Apaf_helical"/>
</dbReference>
<dbReference type="Gene3D" id="3.40.50.300">
    <property type="entry name" value="P-loop containing nucleotide triphosphate hydrolases"/>
    <property type="match status" value="1"/>
</dbReference>
<dbReference type="Gene3D" id="1.10.8.430">
    <property type="entry name" value="Helical domain of apoptotic protease-activating factors"/>
    <property type="match status" value="1"/>
</dbReference>
<dbReference type="InterPro" id="IPR002182">
    <property type="entry name" value="NB-ARC"/>
</dbReference>
<keyword evidence="2" id="KW-0175">Coiled coil</keyword>
<evidence type="ECO:0000256" key="2">
    <source>
        <dbReference type="SAM" id="Coils"/>
    </source>
</evidence>
<organism evidence="5">
    <name type="scientific">Fagus sylvatica</name>
    <name type="common">Beechnut</name>
    <dbReference type="NCBI Taxonomy" id="28930"/>
    <lineage>
        <taxon>Eukaryota</taxon>
        <taxon>Viridiplantae</taxon>
        <taxon>Streptophyta</taxon>
        <taxon>Embryophyta</taxon>
        <taxon>Tracheophyta</taxon>
        <taxon>Spermatophyta</taxon>
        <taxon>Magnoliopsida</taxon>
        <taxon>eudicotyledons</taxon>
        <taxon>Gunneridae</taxon>
        <taxon>Pentapetalae</taxon>
        <taxon>rosids</taxon>
        <taxon>fabids</taxon>
        <taxon>Fagales</taxon>
        <taxon>Fagaceae</taxon>
        <taxon>Fagus</taxon>
    </lineage>
</organism>
<proteinExistence type="predicted"/>
<sequence length="700" mass="81049">MAILSIISKLSHAYVLDLSIIFIVLWCGYFSIILLSYRYFQRVKDHHKRVIRSFKLLDAVIKDVEDVSETGRKIDEKPNQLRDSQLKSGATLQLGDAGRDWVERTKTVVRMVKACDETYQKLSERRKFLKWVYSGFTDFNEIRGLDAKLGLIRAEIHYQLWDNHKEICKSLDLSRSIVRSLQDRPIVEQNSFTYKRAAPTVSIEWDFKVLITNNRGLVPDEQKEMEYLIMFQLHLLHAFLRDLEGLSLESETEKAWVEEAEHILGELQDDIHSIQKTAHRVRWLPYFQEFHQNLFVRPHKNQTQQQATRNDDKEILDLLEQFHKQLNLEKPKVHSRLKKLADSFNEVHRLLIGTNKGAVEGMENSRKAWKEQMKIIVKDAITSLSLASQSQKSNSRRAWKDQMKIIVKDAITSLSPTSESQNSNSKMAWKDQVKIIVKDAITYVSPASQSQKSNTTHKDTDDHPWQKFSAEIERFEQAIDILSLSIEECRIELREETNSVVGLEEDVHEMVSRLTANSSTEHFSTLSIVGMEGHRYWVSLPDHIVDHKNLLLSILAKVVMPNHDENENEKDYSFKEVKDFLKAKKYLLVLDKISNKETWDTLIEAFRDSKNGSRILLTTRDKSVASHAGSPNPYQIQLRNKNQSWVLFTQMVRFQPEPSQPDQLSSELKNLAEKVVKRCGGLPLCILSHGYLLSGKQVSN</sequence>
<dbReference type="Pfam" id="PF00931">
    <property type="entry name" value="NB-ARC"/>
    <property type="match status" value="1"/>
</dbReference>
<evidence type="ECO:0000256" key="3">
    <source>
        <dbReference type="SAM" id="Phobius"/>
    </source>
</evidence>
<name>A0A2N9HAY7_FAGSY</name>
<protein>
    <recommendedName>
        <fullName evidence="4">NB-ARC domain-containing protein</fullName>
    </recommendedName>
</protein>
<feature type="transmembrane region" description="Helical" evidence="3">
    <location>
        <begin position="20"/>
        <end position="40"/>
    </location>
</feature>
<keyword evidence="3" id="KW-0472">Membrane</keyword>
<keyword evidence="3" id="KW-1133">Transmembrane helix</keyword>
<feature type="domain" description="NB-ARC" evidence="4">
    <location>
        <begin position="536"/>
        <end position="652"/>
    </location>
</feature>
<evidence type="ECO:0000256" key="1">
    <source>
        <dbReference type="ARBA" id="ARBA00022821"/>
    </source>
</evidence>
<dbReference type="PANTHER" id="PTHR36766:SF30">
    <property type="entry name" value="TIR-NBS TYPE DISEASE RESISTANCE PROTEIN-RELATED"/>
    <property type="match status" value="1"/>
</dbReference>
<dbReference type="GO" id="GO:0006952">
    <property type="term" value="P:defense response"/>
    <property type="evidence" value="ECO:0007669"/>
    <property type="project" value="UniProtKB-KW"/>
</dbReference>
<dbReference type="PANTHER" id="PTHR36766">
    <property type="entry name" value="PLANT BROAD-SPECTRUM MILDEW RESISTANCE PROTEIN RPW8"/>
    <property type="match status" value="1"/>
</dbReference>
<dbReference type="EMBL" id="OIVN01003099">
    <property type="protein sequence ID" value="SPD08779.1"/>
    <property type="molecule type" value="Genomic_DNA"/>
</dbReference>
<gene>
    <name evidence="5" type="ORF">FSB_LOCUS36661</name>
</gene>